<evidence type="ECO:0000313" key="3">
    <source>
        <dbReference type="Proteomes" id="UP001054252"/>
    </source>
</evidence>
<dbReference type="EMBL" id="BPVZ01000015">
    <property type="protein sequence ID" value="GKV00460.1"/>
    <property type="molecule type" value="Genomic_DNA"/>
</dbReference>
<feature type="compositionally biased region" description="Low complexity" evidence="1">
    <location>
        <begin position="151"/>
        <end position="163"/>
    </location>
</feature>
<evidence type="ECO:0000256" key="1">
    <source>
        <dbReference type="SAM" id="MobiDB-lite"/>
    </source>
</evidence>
<dbReference type="PANTHER" id="PTHR33257">
    <property type="entry name" value="OS05G0165500 PROTEIN"/>
    <property type="match status" value="1"/>
</dbReference>
<accession>A0AAV5IJC9</accession>
<protein>
    <submittedName>
        <fullName evidence="2">Uncharacterized protein</fullName>
    </submittedName>
</protein>
<comment type="caution">
    <text evidence="2">The sequence shown here is derived from an EMBL/GenBank/DDBJ whole genome shotgun (WGS) entry which is preliminary data.</text>
</comment>
<dbReference type="AlphaFoldDB" id="A0AAV5IJC9"/>
<dbReference type="PANTHER" id="PTHR33257:SF6">
    <property type="entry name" value="OXYSTEROL-BINDING 4B-LIKE PROTEIN"/>
    <property type="match status" value="1"/>
</dbReference>
<reference evidence="2 3" key="1">
    <citation type="journal article" date="2021" name="Commun. Biol.">
        <title>The genome of Shorea leprosula (Dipterocarpaceae) highlights the ecological relevance of drought in aseasonal tropical rainforests.</title>
        <authorList>
            <person name="Ng K.K.S."/>
            <person name="Kobayashi M.J."/>
            <person name="Fawcett J.A."/>
            <person name="Hatakeyama M."/>
            <person name="Paape T."/>
            <person name="Ng C.H."/>
            <person name="Ang C.C."/>
            <person name="Tnah L.H."/>
            <person name="Lee C.T."/>
            <person name="Nishiyama T."/>
            <person name="Sese J."/>
            <person name="O'Brien M.J."/>
            <person name="Copetti D."/>
            <person name="Mohd Noor M.I."/>
            <person name="Ong R.C."/>
            <person name="Putra M."/>
            <person name="Sireger I.Z."/>
            <person name="Indrioko S."/>
            <person name="Kosugi Y."/>
            <person name="Izuno A."/>
            <person name="Isagi Y."/>
            <person name="Lee S.L."/>
            <person name="Shimizu K.K."/>
        </authorList>
    </citation>
    <scope>NUCLEOTIDE SEQUENCE [LARGE SCALE GENOMIC DNA]</scope>
    <source>
        <strain evidence="2">214</strain>
    </source>
</reference>
<organism evidence="2 3">
    <name type="scientific">Rubroshorea leprosula</name>
    <dbReference type="NCBI Taxonomy" id="152421"/>
    <lineage>
        <taxon>Eukaryota</taxon>
        <taxon>Viridiplantae</taxon>
        <taxon>Streptophyta</taxon>
        <taxon>Embryophyta</taxon>
        <taxon>Tracheophyta</taxon>
        <taxon>Spermatophyta</taxon>
        <taxon>Magnoliopsida</taxon>
        <taxon>eudicotyledons</taxon>
        <taxon>Gunneridae</taxon>
        <taxon>Pentapetalae</taxon>
        <taxon>rosids</taxon>
        <taxon>malvids</taxon>
        <taxon>Malvales</taxon>
        <taxon>Dipterocarpaceae</taxon>
        <taxon>Rubroshorea</taxon>
    </lineage>
</organism>
<keyword evidence="3" id="KW-1185">Reference proteome</keyword>
<gene>
    <name evidence="2" type="ORF">SLEP1_g13144</name>
</gene>
<feature type="region of interest" description="Disordered" evidence="1">
    <location>
        <begin position="47"/>
        <end position="79"/>
    </location>
</feature>
<feature type="region of interest" description="Disordered" evidence="1">
    <location>
        <begin position="109"/>
        <end position="128"/>
    </location>
</feature>
<dbReference type="Proteomes" id="UP001054252">
    <property type="component" value="Unassembled WGS sequence"/>
</dbReference>
<sequence>MDYGTKKGGVGREASLMKGDGFFSNRILSRNSSVGRSSRIYYRSPEGVPFNWEMQPGTPKDPPKEDNLPTLSPPPAMLSLGLPKPCITIEEPKPPKLLRFMFWKRREKGDRDKKLQQGPKAGSDDLDATESEKYFETCSFDGEFMASPPRASTCSSSSSLTLSHGRDSARLSSFRGPTRDSVGGFYGCGPWKFSCVNIVRAARR</sequence>
<evidence type="ECO:0000313" key="2">
    <source>
        <dbReference type="EMBL" id="GKV00460.1"/>
    </source>
</evidence>
<proteinExistence type="predicted"/>
<name>A0AAV5IJC9_9ROSI</name>
<feature type="region of interest" description="Disordered" evidence="1">
    <location>
        <begin position="151"/>
        <end position="170"/>
    </location>
</feature>